<evidence type="ECO:0000313" key="6">
    <source>
        <dbReference type="EMBL" id="QKJ24748.1"/>
    </source>
</evidence>
<dbReference type="EMBL" id="CP054056">
    <property type="protein sequence ID" value="QKJ24748.1"/>
    <property type="molecule type" value="Genomic_DNA"/>
</dbReference>
<feature type="transmembrane region" description="Helical" evidence="5">
    <location>
        <begin position="142"/>
        <end position="159"/>
    </location>
</feature>
<dbReference type="KEGG" id="aqg:HRU87_00610"/>
<dbReference type="Gene3D" id="1.20.1560.10">
    <property type="entry name" value="ABC transporter type 1, transmembrane domain"/>
    <property type="match status" value="1"/>
</dbReference>
<dbReference type="AlphaFoldDB" id="A0A7D4QF92"/>
<feature type="transmembrane region" description="Helical" evidence="5">
    <location>
        <begin position="21"/>
        <end position="41"/>
    </location>
</feature>
<keyword evidence="3 5" id="KW-1133">Transmembrane helix</keyword>
<evidence type="ECO:0000313" key="7">
    <source>
        <dbReference type="Proteomes" id="UP000501003"/>
    </source>
</evidence>
<proteinExistence type="predicted"/>
<dbReference type="InterPro" id="IPR036640">
    <property type="entry name" value="ABC1_TM_sf"/>
</dbReference>
<feature type="transmembrane region" description="Helical" evidence="5">
    <location>
        <begin position="194"/>
        <end position="213"/>
    </location>
</feature>
<keyword evidence="4 5" id="KW-0472">Membrane</keyword>
<dbReference type="SUPFAM" id="SSF90123">
    <property type="entry name" value="ABC transporter transmembrane region"/>
    <property type="match status" value="1"/>
</dbReference>
<comment type="subcellular location">
    <subcellularLocation>
        <location evidence="1">Cell membrane</location>
        <topology evidence="1">Multi-pass membrane protein</topology>
    </subcellularLocation>
</comment>
<dbReference type="RefSeq" id="WP_173493047.1">
    <property type="nucleotide sequence ID" value="NZ_CP054056.1"/>
</dbReference>
<feature type="transmembrane region" description="Helical" evidence="5">
    <location>
        <begin position="61"/>
        <end position="81"/>
    </location>
</feature>
<evidence type="ECO:0000256" key="5">
    <source>
        <dbReference type="SAM" id="Phobius"/>
    </source>
</evidence>
<evidence type="ECO:0000256" key="4">
    <source>
        <dbReference type="ARBA" id="ARBA00023136"/>
    </source>
</evidence>
<keyword evidence="7" id="KW-1185">Reference proteome</keyword>
<sequence>MRKIFSELFGAVKLLVPTKSYRFQLWLLVFIAALIPVTELLVAKLFTDLVISGSSLPTGQIILQLGLFAVLFISTRTINYLQKTYRVKFFDKAFGADTREKSSTKESWEWAMGLELVNVLSFITQLLVIASFLVFLSPNFGALNFLLIAIVLQLMGVIFKRQLKKQRGFVEKKRAKKAVTPAERLGSRIQQAEFATLMASFGVVVLLAVLIWFSLEGWVSLSNSIVLFLALRLQNTTFSSVSSSLMRFARAKANSF</sequence>
<keyword evidence="2 5" id="KW-0812">Transmembrane</keyword>
<dbReference type="Proteomes" id="UP000501003">
    <property type="component" value="Chromosome"/>
</dbReference>
<evidence type="ECO:0000256" key="2">
    <source>
        <dbReference type="ARBA" id="ARBA00022692"/>
    </source>
</evidence>
<feature type="transmembrane region" description="Helical" evidence="5">
    <location>
        <begin position="116"/>
        <end position="136"/>
    </location>
</feature>
<name>A0A7D4QF92_9MICO</name>
<protein>
    <submittedName>
        <fullName evidence="6">Uncharacterized protein</fullName>
    </submittedName>
</protein>
<evidence type="ECO:0000256" key="3">
    <source>
        <dbReference type="ARBA" id="ARBA00022989"/>
    </source>
</evidence>
<dbReference type="GO" id="GO:0005886">
    <property type="term" value="C:plasma membrane"/>
    <property type="evidence" value="ECO:0007669"/>
    <property type="project" value="UniProtKB-SubCell"/>
</dbReference>
<organism evidence="6 7">
    <name type="scientific">Aquiluna borgnonia</name>
    <dbReference type="NCBI Taxonomy" id="2499157"/>
    <lineage>
        <taxon>Bacteria</taxon>
        <taxon>Bacillati</taxon>
        <taxon>Actinomycetota</taxon>
        <taxon>Actinomycetes</taxon>
        <taxon>Micrococcales</taxon>
        <taxon>Microbacteriaceae</taxon>
        <taxon>Luna cluster</taxon>
        <taxon>Luna-1 subcluster</taxon>
        <taxon>Aquiluna</taxon>
    </lineage>
</organism>
<evidence type="ECO:0000256" key="1">
    <source>
        <dbReference type="ARBA" id="ARBA00004651"/>
    </source>
</evidence>
<dbReference type="GO" id="GO:0005524">
    <property type="term" value="F:ATP binding"/>
    <property type="evidence" value="ECO:0007669"/>
    <property type="project" value="InterPro"/>
</dbReference>
<accession>A0A7D4QF92</accession>
<gene>
    <name evidence="6" type="ORF">HRU87_00610</name>
</gene>
<reference evidence="6 7" key="1">
    <citation type="submission" date="2020-05" db="EMBL/GenBank/DDBJ databases">
        <title>Aquirufa sp. strain 15G-AUS-rot a new Aquirufa species.</title>
        <authorList>
            <person name="Pitt A."/>
            <person name="Hahn M.W."/>
        </authorList>
    </citation>
    <scope>NUCLEOTIDE SEQUENCE [LARGE SCALE GENOMIC DNA]</scope>
    <source>
        <strain evidence="6 7">15G-AUS-rot</strain>
    </source>
</reference>